<feature type="region of interest" description="Disordered" evidence="1">
    <location>
        <begin position="262"/>
        <end position="292"/>
    </location>
</feature>
<dbReference type="PANTHER" id="PTHR28190:SF1">
    <property type="entry name" value="NUCLEAR MIGRATION PROTEIN NUM1"/>
    <property type="match status" value="1"/>
</dbReference>
<feature type="region of interest" description="Disordered" evidence="1">
    <location>
        <begin position="1"/>
        <end position="30"/>
    </location>
</feature>
<feature type="region of interest" description="Disordered" evidence="1">
    <location>
        <begin position="436"/>
        <end position="455"/>
    </location>
</feature>
<feature type="compositionally biased region" description="Polar residues" evidence="1">
    <location>
        <begin position="9"/>
        <end position="19"/>
    </location>
</feature>
<dbReference type="AlphaFoldDB" id="A0A9P8TP57"/>
<name>A0A9P8TP57_WICPI</name>
<feature type="compositionally biased region" description="Polar residues" evidence="1">
    <location>
        <begin position="520"/>
        <end position="549"/>
    </location>
</feature>
<evidence type="ECO:0000313" key="3">
    <source>
        <dbReference type="EMBL" id="KAH3685506.1"/>
    </source>
</evidence>
<evidence type="ECO:0000256" key="1">
    <source>
        <dbReference type="SAM" id="MobiDB-lite"/>
    </source>
</evidence>
<dbReference type="SUPFAM" id="SSF50729">
    <property type="entry name" value="PH domain-like"/>
    <property type="match status" value="1"/>
</dbReference>
<dbReference type="PANTHER" id="PTHR28190">
    <property type="entry name" value="NUCLEAR MIGRATION PROTEIN NUM1"/>
    <property type="match status" value="1"/>
</dbReference>
<dbReference type="GO" id="GO:0032065">
    <property type="term" value="P:maintenance of protein location in cell cortex"/>
    <property type="evidence" value="ECO:0007669"/>
    <property type="project" value="InterPro"/>
</dbReference>
<organism evidence="3 4">
    <name type="scientific">Wickerhamomyces pijperi</name>
    <name type="common">Yeast</name>
    <name type="synonym">Pichia pijperi</name>
    <dbReference type="NCBI Taxonomy" id="599730"/>
    <lineage>
        <taxon>Eukaryota</taxon>
        <taxon>Fungi</taxon>
        <taxon>Dikarya</taxon>
        <taxon>Ascomycota</taxon>
        <taxon>Saccharomycotina</taxon>
        <taxon>Saccharomycetes</taxon>
        <taxon>Phaffomycetales</taxon>
        <taxon>Wickerhamomycetaceae</taxon>
        <taxon>Wickerhamomyces</taxon>
    </lineage>
</organism>
<dbReference type="InterPro" id="IPR024774">
    <property type="entry name" value="PH_dom-Mcp5-type"/>
</dbReference>
<proteinExistence type="predicted"/>
<feature type="non-terminal residue" evidence="3">
    <location>
        <position position="1"/>
    </location>
</feature>
<dbReference type="OrthoDB" id="3981091at2759"/>
<reference evidence="3" key="2">
    <citation type="submission" date="2021-01" db="EMBL/GenBank/DDBJ databases">
        <authorList>
            <person name="Schikora-Tamarit M.A."/>
        </authorList>
    </citation>
    <scope>NUCLEOTIDE SEQUENCE</scope>
    <source>
        <strain evidence="3">CBS2887</strain>
    </source>
</reference>
<dbReference type="GO" id="GO:0005543">
    <property type="term" value="F:phospholipid binding"/>
    <property type="evidence" value="ECO:0007669"/>
    <property type="project" value="InterPro"/>
</dbReference>
<dbReference type="GO" id="GO:0015631">
    <property type="term" value="F:tubulin binding"/>
    <property type="evidence" value="ECO:0007669"/>
    <property type="project" value="TreeGrafter"/>
</dbReference>
<gene>
    <name evidence="3" type="ORF">WICPIJ_003523</name>
</gene>
<dbReference type="Proteomes" id="UP000774326">
    <property type="component" value="Unassembled WGS sequence"/>
</dbReference>
<feature type="region of interest" description="Disordered" evidence="1">
    <location>
        <begin position="492"/>
        <end position="511"/>
    </location>
</feature>
<dbReference type="GO" id="GO:0005739">
    <property type="term" value="C:mitochondrion"/>
    <property type="evidence" value="ECO:0007669"/>
    <property type="project" value="TreeGrafter"/>
</dbReference>
<protein>
    <recommendedName>
        <fullName evidence="2">Pleckstrin homology domain-containing protein</fullName>
    </recommendedName>
</protein>
<sequence length="717" mass="77269">AAAVAPVAVTSQISSSVTESELAKPAETAPADPTKTIIDIAELEQLRSAAVKLQEVESKPVVAEPVITVDSIKQMAPSFGLITITQDEMSEFVAKSEELEHLKSVPVPAAAIVEPVVAKSAATAAPALATVASVTAAAASLGLSIIPTASKSVEVPKLTTEELTRQASNLGLATIPIQQYQTQVEELNKLSDADYLSERLGKSGLTVVKLDTMRELDELREFKNSESQVEREITESDIKEKSHALGLVTISVAEFEELNKRKAAEEQEEENHQPGLITPEPSAPATEVGNTSTSTSAAAAAVAAADLTKDQLIELSSKFGLVTVPASEYDSMVQSSEVQEQEQEQEQPPFTKDELTEQAKGLGLLAIPESAFVATNVSRIPDVNNVVVLPVTYYNKLSRSQEPPAPTSAKLTDEELQEMAKTRGYVLVSEGDHYQATRGATPQPPSLPQSHHNRSSSVYLTTIDSRKAHLDNSSHLVQQEFQDQQSMIRLSRASSKAQQASSIHGHGQPTPYSFRAPSIPGTSSATVSSENSPVAGALTSQTGNHSPQLPQLPMMPGTRDGSINGGFSLLTNASLTSPNIIPALTQTVIGEFLFKYYRRLGPFSSISESRHERYFWIHPYTLTLYWSVTNPVLGNPSSGKTRAAAIIAVESVEDNNPLPTGLYHRSIIVHSQGGKSVKFTCPTRQRHNIWFNSLRYLVSKSMEGLDFDEGELDVLGN</sequence>
<evidence type="ECO:0000313" key="4">
    <source>
        <dbReference type="Proteomes" id="UP000774326"/>
    </source>
</evidence>
<dbReference type="CDD" id="cd13365">
    <property type="entry name" value="PH_PLC_plant-like"/>
    <property type="match status" value="1"/>
</dbReference>
<dbReference type="InterPro" id="IPR053005">
    <property type="entry name" value="Nuclear_Pos-Cytoskel_Interact"/>
</dbReference>
<feature type="compositionally biased region" description="Low complexity" evidence="1">
    <location>
        <begin position="492"/>
        <end position="502"/>
    </location>
</feature>
<feature type="domain" description="Pleckstrin homology" evidence="2">
    <location>
        <begin position="580"/>
        <end position="699"/>
    </location>
</feature>
<dbReference type="EMBL" id="JAEUBG010001951">
    <property type="protein sequence ID" value="KAH3685506.1"/>
    <property type="molecule type" value="Genomic_DNA"/>
</dbReference>
<dbReference type="GO" id="GO:0005934">
    <property type="term" value="C:cellular bud tip"/>
    <property type="evidence" value="ECO:0007669"/>
    <property type="project" value="TreeGrafter"/>
</dbReference>
<reference evidence="3" key="1">
    <citation type="journal article" date="2021" name="Open Biol.">
        <title>Shared evolutionary footprints suggest mitochondrial oxidative damage underlies multiple complex I losses in fungi.</title>
        <authorList>
            <person name="Schikora-Tamarit M.A."/>
            <person name="Marcet-Houben M."/>
            <person name="Nosek J."/>
            <person name="Gabaldon T."/>
        </authorList>
    </citation>
    <scope>NUCLEOTIDE SEQUENCE</scope>
    <source>
        <strain evidence="3">CBS2887</strain>
    </source>
</reference>
<keyword evidence="4" id="KW-1185">Reference proteome</keyword>
<accession>A0A9P8TP57</accession>
<feature type="region of interest" description="Disordered" evidence="1">
    <location>
        <begin position="516"/>
        <end position="560"/>
    </location>
</feature>
<dbReference type="GO" id="GO:0005938">
    <property type="term" value="C:cell cortex"/>
    <property type="evidence" value="ECO:0007669"/>
    <property type="project" value="InterPro"/>
</dbReference>
<dbReference type="GO" id="GO:0000226">
    <property type="term" value="P:microtubule cytoskeleton organization"/>
    <property type="evidence" value="ECO:0007669"/>
    <property type="project" value="TreeGrafter"/>
</dbReference>
<dbReference type="Pfam" id="PF12814">
    <property type="entry name" value="Mcp5_PH"/>
    <property type="match status" value="1"/>
</dbReference>
<evidence type="ECO:0000259" key="2">
    <source>
        <dbReference type="Pfam" id="PF12814"/>
    </source>
</evidence>
<comment type="caution">
    <text evidence="3">The sequence shown here is derived from an EMBL/GenBank/DDBJ whole genome shotgun (WGS) entry which is preliminary data.</text>
</comment>